<dbReference type="Gene3D" id="2.60.120.40">
    <property type="match status" value="1"/>
</dbReference>
<dbReference type="AlphaFoldDB" id="A0ABD5ENG1"/>
<organism evidence="1 2">
    <name type="scientific">Streptomyces doudnae</name>
    <dbReference type="NCBI Taxonomy" id="3075536"/>
    <lineage>
        <taxon>Bacteria</taxon>
        <taxon>Bacillati</taxon>
        <taxon>Actinomycetota</taxon>
        <taxon>Actinomycetes</taxon>
        <taxon>Kitasatosporales</taxon>
        <taxon>Streptomycetaceae</taxon>
        <taxon>Streptomyces</taxon>
    </lineage>
</organism>
<dbReference type="Proteomes" id="UP001183535">
    <property type="component" value="Unassembled WGS sequence"/>
</dbReference>
<reference evidence="2" key="1">
    <citation type="submission" date="2023-07" db="EMBL/GenBank/DDBJ databases">
        <title>30 novel species of actinomycetes from the DSMZ collection.</title>
        <authorList>
            <person name="Nouioui I."/>
        </authorList>
    </citation>
    <scope>NUCLEOTIDE SEQUENCE [LARGE SCALE GENOMIC DNA]</scope>
    <source>
        <strain evidence="2">DSM 41981</strain>
    </source>
</reference>
<dbReference type="EMBL" id="JAVRES010000004">
    <property type="protein sequence ID" value="MDT0435599.1"/>
    <property type="molecule type" value="Genomic_DNA"/>
</dbReference>
<dbReference type="RefSeq" id="WP_093824315.1">
    <property type="nucleotide sequence ID" value="NZ_JAVRES010000004.1"/>
</dbReference>
<dbReference type="InterPro" id="IPR008983">
    <property type="entry name" value="Tumour_necrosis_fac-like_dom"/>
</dbReference>
<keyword evidence="2" id="KW-1185">Reference proteome</keyword>
<accession>A0ABD5ENG1</accession>
<evidence type="ECO:0000313" key="1">
    <source>
        <dbReference type="EMBL" id="MDT0435599.1"/>
    </source>
</evidence>
<evidence type="ECO:0000313" key="2">
    <source>
        <dbReference type="Proteomes" id="UP001183535"/>
    </source>
</evidence>
<proteinExistence type="predicted"/>
<gene>
    <name evidence="1" type="ORF">RM877_12985</name>
</gene>
<evidence type="ECO:0008006" key="3">
    <source>
        <dbReference type="Google" id="ProtNLM"/>
    </source>
</evidence>
<comment type="caution">
    <text evidence="1">The sequence shown here is derived from an EMBL/GenBank/DDBJ whole genome shotgun (WGS) entry which is preliminary data.</text>
</comment>
<sequence length="182" mass="18632">MPRTPPVIASQQPGNYLTGALWNASVKAMGDWCLGSGTNGAPRFRGYATVAQALSNDTWTPLTLDSEFFDSDNGHSTTTNTSRFVVPVAGTWDVTGSVGFAANGTANRAVRITVNGAAVTGSFVKTSSATAAGSCGLVTVCQVVCAVNDYIEVQGNQNSGGALNTNAGSDVCSSLGCFWFSG</sequence>
<protein>
    <recommendedName>
        <fullName evidence="3">C1q domain-containing protein</fullName>
    </recommendedName>
</protein>
<name>A0ABD5ENG1_9ACTN</name>